<reference evidence="13" key="2">
    <citation type="submission" date="2025-08" db="UniProtKB">
        <authorList>
            <consortium name="Ensembl"/>
        </authorList>
    </citation>
    <scope>IDENTIFICATION</scope>
</reference>
<dbReference type="PRINTS" id="PR00704">
    <property type="entry name" value="CALPAIN"/>
</dbReference>
<dbReference type="GO" id="GO:0005737">
    <property type="term" value="C:cytoplasm"/>
    <property type="evidence" value="ECO:0007669"/>
    <property type="project" value="UniProtKB-SubCell"/>
</dbReference>
<dbReference type="InterPro" id="IPR022682">
    <property type="entry name" value="Calpain_domain_III"/>
</dbReference>
<dbReference type="FunFam" id="3.90.70.10:FF:000001">
    <property type="entry name" value="Calpain-1 catalytic subunit"/>
    <property type="match status" value="1"/>
</dbReference>
<dbReference type="SUPFAM" id="SSF47473">
    <property type="entry name" value="EF-hand"/>
    <property type="match status" value="1"/>
</dbReference>
<dbReference type="PANTHER" id="PTHR10183">
    <property type="entry name" value="CALPAIN"/>
    <property type="match status" value="1"/>
</dbReference>
<dbReference type="PROSITE" id="PS50203">
    <property type="entry name" value="CALPAIN_CAT"/>
    <property type="match status" value="1"/>
</dbReference>
<dbReference type="Proteomes" id="UP000314980">
    <property type="component" value="Unassembled WGS sequence"/>
</dbReference>
<evidence type="ECO:0000256" key="5">
    <source>
        <dbReference type="ARBA" id="ARBA00022801"/>
    </source>
</evidence>
<keyword evidence="3 10" id="KW-0479">Metal-binding</keyword>
<keyword evidence="14" id="KW-1185">Reference proteome</keyword>
<dbReference type="InterPro" id="IPR002048">
    <property type="entry name" value="EF_hand_dom"/>
</dbReference>
<dbReference type="InterPro" id="IPR000169">
    <property type="entry name" value="Pept_cys_AS"/>
</dbReference>
<sequence>QEICENPQFIVDGANRTDICQGELGDCWLLAAIACLTLNEKLLYRVIPPDQSFTENYAGIFHFQFWRYGEWIDVVVDDRIPTCKNQLVFTKSFRKNEFWSALLEKAYAKLHGSYEDFTGGVTEYFELSEAPKDLYNIMRKALERGSLMGCSIDIFSASDLETRTEQGLVKGHAYSIIGLAECDGVAKNTKIRLIRLRNPWGWVLWKGPWSANSKEWSTISIADKENLRKQTVESSEFWMSFDDFKRNFTKLEMCNLTPDTLQGDERHSWTVSVNEGRWVRGSSAGGCRNFPDTFWTNPQYRLQLYEEDDDPEDGQVVCTVVVALMQKGRRMQRHEGARFLAIGFSIYEVPKEMCGQNQHLQKDFFLYTASKAKSKTYINLREVTERFRLPPGEYVIIPTTFEAHKEGEFILRVFSEKQSTTYSPDVSLLKGQNHHYHCRPCHYVVISHTKFSLSTDSEIKTKEGFSLETCRSMIALMDTDGTGKLNLQEFKHLWKKIKEWQLIFKRYDKDKSCSISSFEMRNAIHDAGFHLNKQLYDIIAMRYADEHLNIDFDSYICCFVRLEGMFRAFNAFDKDGDGLIKLNVLEVSSQS</sequence>
<feature type="active site" evidence="8 9">
    <location>
        <position position="198"/>
    </location>
</feature>
<evidence type="ECO:0000256" key="3">
    <source>
        <dbReference type="ARBA" id="ARBA00022723"/>
    </source>
</evidence>
<dbReference type="InterPro" id="IPR036213">
    <property type="entry name" value="Calpain_III_sf"/>
</dbReference>
<dbReference type="EC" id="3.4.22.54" evidence="10"/>
<evidence type="ECO:0000259" key="12">
    <source>
        <dbReference type="PROSITE" id="PS50222"/>
    </source>
</evidence>
<dbReference type="InterPro" id="IPR011992">
    <property type="entry name" value="EF-hand-dom_pair"/>
</dbReference>
<keyword evidence="2 9" id="KW-0645">Protease</keyword>
<accession>A0A4W6F203</accession>
<dbReference type="SUPFAM" id="SSF49758">
    <property type="entry name" value="Calpain large subunit, middle domain (domain III)"/>
    <property type="match status" value="1"/>
</dbReference>
<feature type="domain" description="Calpain catalytic" evidence="11">
    <location>
        <begin position="1"/>
        <end position="257"/>
    </location>
</feature>
<keyword evidence="4" id="KW-0677">Repeat</keyword>
<evidence type="ECO:0000256" key="9">
    <source>
        <dbReference type="PROSITE-ProRule" id="PRU00239"/>
    </source>
</evidence>
<evidence type="ECO:0000256" key="2">
    <source>
        <dbReference type="ARBA" id="ARBA00022670"/>
    </source>
</evidence>
<comment type="subunit">
    <text evidence="10">Homodimer.</text>
</comment>
<proteinExistence type="inferred from homology"/>
<evidence type="ECO:0000256" key="6">
    <source>
        <dbReference type="ARBA" id="ARBA00022807"/>
    </source>
</evidence>
<dbReference type="GO" id="GO:0006508">
    <property type="term" value="P:proteolysis"/>
    <property type="evidence" value="ECO:0007669"/>
    <property type="project" value="UniProtKB-UniRule"/>
</dbReference>
<dbReference type="InterPro" id="IPR022683">
    <property type="entry name" value="Calpain_III"/>
</dbReference>
<feature type="domain" description="EF-hand" evidence="12">
    <location>
        <begin position="495"/>
        <end position="530"/>
    </location>
</feature>
<dbReference type="Pfam" id="PF00036">
    <property type="entry name" value="EF-hand_1"/>
    <property type="match status" value="1"/>
</dbReference>
<evidence type="ECO:0000256" key="1">
    <source>
        <dbReference type="ARBA" id="ARBA00007623"/>
    </source>
</evidence>
<gene>
    <name evidence="13" type="primary">CAPN3</name>
</gene>
<name>A0A4W6F203_LATCA</name>
<comment type="function">
    <text evidence="10">Calcium-regulated non-lysosomal thiol-protease.</text>
</comment>
<dbReference type="Pfam" id="PF00648">
    <property type="entry name" value="Peptidase_C2"/>
    <property type="match status" value="1"/>
</dbReference>
<dbReference type="AlphaFoldDB" id="A0A4W6F203"/>
<keyword evidence="6 9" id="KW-0788">Thiol protease</keyword>
<dbReference type="PROSITE" id="PS50222">
    <property type="entry name" value="EF_HAND_2"/>
    <property type="match status" value="1"/>
</dbReference>
<dbReference type="SMART" id="SM00230">
    <property type="entry name" value="CysPc"/>
    <property type="match status" value="1"/>
</dbReference>
<comment type="subcellular location">
    <subcellularLocation>
        <location evidence="10">Cytoplasm</location>
    </subcellularLocation>
</comment>
<evidence type="ECO:0000259" key="11">
    <source>
        <dbReference type="PROSITE" id="PS50203"/>
    </source>
</evidence>
<dbReference type="PROSITE" id="PS00139">
    <property type="entry name" value="THIOL_PROTEASE_CYS"/>
    <property type="match status" value="1"/>
</dbReference>
<keyword evidence="10" id="KW-0963">Cytoplasm</keyword>
<dbReference type="SMART" id="SM00054">
    <property type="entry name" value="EFh"/>
    <property type="match status" value="2"/>
</dbReference>
<dbReference type="PANTHER" id="PTHR10183:SF329">
    <property type="entry name" value="CALPAIN-3"/>
    <property type="match status" value="1"/>
</dbReference>
<dbReference type="FunFam" id="2.60.120.380:FF:000002">
    <property type="entry name" value="calpain-3 isoform X1"/>
    <property type="match status" value="1"/>
</dbReference>
<dbReference type="GO" id="GO:0043066">
    <property type="term" value="P:negative regulation of apoptotic process"/>
    <property type="evidence" value="ECO:0007669"/>
    <property type="project" value="TreeGrafter"/>
</dbReference>
<reference evidence="14" key="1">
    <citation type="submission" date="2015-09" db="EMBL/GenBank/DDBJ databases">
        <authorList>
            <person name="Sai Rama Sridatta P."/>
        </authorList>
    </citation>
    <scope>NUCLEOTIDE SEQUENCE [LARGE SCALE GENOMIC DNA]</scope>
</reference>
<evidence type="ECO:0000313" key="14">
    <source>
        <dbReference type="Proteomes" id="UP000314980"/>
    </source>
</evidence>
<evidence type="ECO:0000256" key="4">
    <source>
        <dbReference type="ARBA" id="ARBA00022737"/>
    </source>
</evidence>
<evidence type="ECO:0000256" key="10">
    <source>
        <dbReference type="RuleBase" id="RU367132"/>
    </source>
</evidence>
<reference evidence="13" key="3">
    <citation type="submission" date="2025-09" db="UniProtKB">
        <authorList>
            <consortium name="Ensembl"/>
        </authorList>
    </citation>
    <scope>IDENTIFICATION</scope>
</reference>
<dbReference type="GO" id="GO:0004198">
    <property type="term" value="F:calcium-dependent cysteine-type endopeptidase activity"/>
    <property type="evidence" value="ECO:0007669"/>
    <property type="project" value="UniProtKB-UniRule"/>
</dbReference>
<dbReference type="Gene3D" id="2.60.120.380">
    <property type="match status" value="1"/>
</dbReference>
<organism evidence="13 14">
    <name type="scientific">Lates calcarifer</name>
    <name type="common">Barramundi</name>
    <name type="synonym">Holocentrus calcarifer</name>
    <dbReference type="NCBI Taxonomy" id="8187"/>
    <lineage>
        <taxon>Eukaryota</taxon>
        <taxon>Metazoa</taxon>
        <taxon>Chordata</taxon>
        <taxon>Craniata</taxon>
        <taxon>Vertebrata</taxon>
        <taxon>Euteleostomi</taxon>
        <taxon>Actinopterygii</taxon>
        <taxon>Neopterygii</taxon>
        <taxon>Teleostei</taxon>
        <taxon>Neoteleostei</taxon>
        <taxon>Acanthomorphata</taxon>
        <taxon>Carangaria</taxon>
        <taxon>Carangaria incertae sedis</taxon>
        <taxon>Centropomidae</taxon>
        <taxon>Lates</taxon>
    </lineage>
</organism>
<dbReference type="GeneTree" id="ENSGT00940000156092"/>
<keyword evidence="5 9" id="KW-0378">Hydrolase</keyword>
<evidence type="ECO:0000313" key="13">
    <source>
        <dbReference type="Ensembl" id="ENSLCAP00010045381.1"/>
    </source>
</evidence>
<dbReference type="CDD" id="cd00214">
    <property type="entry name" value="Calpain_III"/>
    <property type="match status" value="1"/>
</dbReference>
<dbReference type="SMART" id="SM00720">
    <property type="entry name" value="calpain_III"/>
    <property type="match status" value="1"/>
</dbReference>
<dbReference type="Gene3D" id="1.10.238.10">
    <property type="entry name" value="EF-hand"/>
    <property type="match status" value="1"/>
</dbReference>
<dbReference type="Pfam" id="PF01067">
    <property type="entry name" value="Calpain_III"/>
    <property type="match status" value="1"/>
</dbReference>
<evidence type="ECO:0000256" key="8">
    <source>
        <dbReference type="PIRSR" id="PIRSR622684-1"/>
    </source>
</evidence>
<feature type="active site" evidence="8 9">
    <location>
        <position position="27"/>
    </location>
</feature>
<dbReference type="CDD" id="cd00044">
    <property type="entry name" value="CysPc"/>
    <property type="match status" value="1"/>
</dbReference>
<dbReference type="InterPro" id="IPR033883">
    <property type="entry name" value="C2_III"/>
</dbReference>
<dbReference type="InterPro" id="IPR001300">
    <property type="entry name" value="Peptidase_C2_calpain_cat"/>
</dbReference>
<keyword evidence="7 10" id="KW-0106">Calcium</keyword>
<evidence type="ECO:0000256" key="7">
    <source>
        <dbReference type="ARBA" id="ARBA00022837"/>
    </source>
</evidence>
<dbReference type="Ensembl" id="ENSLCAT00010046491.1">
    <property type="protein sequence ID" value="ENSLCAP00010045381.1"/>
    <property type="gene ID" value="ENSLCAG00010021080.1"/>
</dbReference>
<comment type="similarity">
    <text evidence="1 10">Belongs to the peptidase C2 family.</text>
</comment>
<dbReference type="FunFam" id="1.10.238.10:FF:000065">
    <property type="entry name" value="calpain-3 isoform X1"/>
    <property type="match status" value="1"/>
</dbReference>
<dbReference type="GO" id="GO:0005509">
    <property type="term" value="F:calcium ion binding"/>
    <property type="evidence" value="ECO:0007669"/>
    <property type="project" value="UniProtKB-UniRule"/>
</dbReference>
<comment type="catalytic activity">
    <reaction evidence="10">
        <text>Broad endopeptidase activity.</text>
        <dbReference type="EC" id="3.4.22.54"/>
    </reaction>
</comment>
<dbReference type="InterPro" id="IPR038765">
    <property type="entry name" value="Papain-like_cys_pep_sf"/>
</dbReference>
<dbReference type="InterPro" id="IPR022684">
    <property type="entry name" value="Calpain_cysteine_protease"/>
</dbReference>
<dbReference type="Gene3D" id="3.90.70.10">
    <property type="entry name" value="Cysteine proteinases"/>
    <property type="match status" value="1"/>
</dbReference>
<protein>
    <recommendedName>
        <fullName evidence="10">Calpain-3</fullName>
        <ecNumber evidence="10">3.4.22.54</ecNumber>
    </recommendedName>
</protein>
<feature type="active site" evidence="8 9">
    <location>
        <position position="172"/>
    </location>
</feature>
<dbReference type="SUPFAM" id="SSF54001">
    <property type="entry name" value="Cysteine proteinases"/>
    <property type="match status" value="1"/>
</dbReference>